<evidence type="ECO:0000313" key="3">
    <source>
        <dbReference type="Proteomes" id="UP000502345"/>
    </source>
</evidence>
<reference evidence="2 3" key="1">
    <citation type="submission" date="2020-03" db="EMBL/GenBank/DDBJ databases">
        <title>Screen low temperature-resistant strains for efficient degradation of petroleum hydrocarbons under the low temperature.</title>
        <authorList>
            <person name="Wang Y."/>
            <person name="Chen J."/>
        </authorList>
    </citation>
    <scope>NUCLEOTIDE SEQUENCE [LARGE SCALE GENOMIC DNA]</scope>
    <source>
        <strain evidence="2 3">KB1</strain>
    </source>
</reference>
<organism evidence="2 3">
    <name type="scientific">Rhodococcus erythropolis</name>
    <name type="common">Arthrobacter picolinophilus</name>
    <dbReference type="NCBI Taxonomy" id="1833"/>
    <lineage>
        <taxon>Bacteria</taxon>
        <taxon>Bacillati</taxon>
        <taxon>Actinomycetota</taxon>
        <taxon>Actinomycetes</taxon>
        <taxon>Mycobacteriales</taxon>
        <taxon>Nocardiaceae</taxon>
        <taxon>Rhodococcus</taxon>
        <taxon>Rhodococcus erythropolis group</taxon>
    </lineage>
</organism>
<evidence type="ECO:0000256" key="1">
    <source>
        <dbReference type="SAM" id="MobiDB-lite"/>
    </source>
</evidence>
<dbReference type="Gene3D" id="1.25.10.10">
    <property type="entry name" value="Leucine-rich Repeat Variant"/>
    <property type="match status" value="2"/>
</dbReference>
<dbReference type="AlphaFoldDB" id="A0A6G9D2V0"/>
<dbReference type="Pfam" id="PF13646">
    <property type="entry name" value="HEAT_2"/>
    <property type="match status" value="1"/>
</dbReference>
<protein>
    <recommendedName>
        <fullName evidence="4">HEAT repeat domain-containing protein</fullName>
    </recommendedName>
</protein>
<accession>A0A6G9D2V0</accession>
<gene>
    <name evidence="2" type="ORF">G9444_6053</name>
</gene>
<dbReference type="SUPFAM" id="SSF48371">
    <property type="entry name" value="ARM repeat"/>
    <property type="match status" value="1"/>
</dbReference>
<dbReference type="Proteomes" id="UP000502345">
    <property type="component" value="Chromosome"/>
</dbReference>
<dbReference type="EMBL" id="CP050124">
    <property type="protein sequence ID" value="QIP43296.1"/>
    <property type="molecule type" value="Genomic_DNA"/>
</dbReference>
<feature type="region of interest" description="Disordered" evidence="1">
    <location>
        <begin position="249"/>
        <end position="279"/>
    </location>
</feature>
<feature type="compositionally biased region" description="Low complexity" evidence="1">
    <location>
        <begin position="262"/>
        <end position="279"/>
    </location>
</feature>
<dbReference type="InterPro" id="IPR011989">
    <property type="entry name" value="ARM-like"/>
</dbReference>
<proteinExistence type="predicted"/>
<name>A0A6G9D2V0_RHOER</name>
<sequence length="279" mass="29251">MVVVNTTNHGGQNAHLVDALAAADPSVRLRAALAVGTRPDPELTDALIDRCAVEPDFFVRDMLTWALCRLPAEITVPRLIRELGSDGSQARSQALHTLSKIGDPIAWPEVSALVRDQDDEVARSAWRAAVALVPAGVEGALAADLATELGRGELQMQLSLSRALTGLGEAVLPVLEAAGMSPNPRVRAHADATKQLWQDPDGGFALSHELAKRVAAIGPDALEGETDVDRRGLAALWCQHTDAASLRHLGTGEADGPARPAVTGSTPPTTSVDSSTSRA</sequence>
<dbReference type="InterPro" id="IPR016024">
    <property type="entry name" value="ARM-type_fold"/>
</dbReference>
<evidence type="ECO:0008006" key="4">
    <source>
        <dbReference type="Google" id="ProtNLM"/>
    </source>
</evidence>
<evidence type="ECO:0000313" key="2">
    <source>
        <dbReference type="EMBL" id="QIP43296.1"/>
    </source>
</evidence>